<sequence>YAYRSGKHINYNSQQNEIPEIKKRFPEYSDIHSQVLQDVARRLDKAYDNFYRRVREKKSGKKQEAGFPRFKSGDRYNSITYTQSGFRIMDNGHVWLSKIGEIRMFMHRSITGK</sequence>
<organism evidence="1">
    <name type="scientific">mine drainage metagenome</name>
    <dbReference type="NCBI Taxonomy" id="410659"/>
    <lineage>
        <taxon>unclassified sequences</taxon>
        <taxon>metagenomes</taxon>
        <taxon>ecological metagenomes</taxon>
    </lineage>
</organism>
<gene>
    <name evidence="1" type="ORF">B2A_03930</name>
</gene>
<dbReference type="AlphaFoldDB" id="T1C064"/>
<feature type="non-terminal residue" evidence="1">
    <location>
        <position position="1"/>
    </location>
</feature>
<proteinExistence type="predicted"/>
<comment type="caution">
    <text evidence="1">The sequence shown here is derived from an EMBL/GenBank/DDBJ whole genome shotgun (WGS) entry which is preliminary data.</text>
</comment>
<evidence type="ECO:0000313" key="1">
    <source>
        <dbReference type="EMBL" id="EQD59540.1"/>
    </source>
</evidence>
<reference evidence="1" key="2">
    <citation type="journal article" date="2014" name="ISME J.">
        <title>Microbial stratification in low pH oxic and suboxic macroscopic growths along an acid mine drainage.</title>
        <authorList>
            <person name="Mendez-Garcia C."/>
            <person name="Mesa V."/>
            <person name="Sprenger R.R."/>
            <person name="Richter M."/>
            <person name="Diez M.S."/>
            <person name="Solano J."/>
            <person name="Bargiela R."/>
            <person name="Golyshina O.V."/>
            <person name="Manteca A."/>
            <person name="Ramos J.L."/>
            <person name="Gallego J.R."/>
            <person name="Llorente I."/>
            <person name="Martins Dos Santos V.A."/>
            <person name="Jensen O.N."/>
            <person name="Pelaez A.I."/>
            <person name="Sanchez J."/>
            <person name="Ferrer M."/>
        </authorList>
    </citation>
    <scope>NUCLEOTIDE SEQUENCE</scope>
</reference>
<dbReference type="EMBL" id="AUZZ01002622">
    <property type="protein sequence ID" value="EQD59540.1"/>
    <property type="molecule type" value="Genomic_DNA"/>
</dbReference>
<accession>T1C064</accession>
<reference evidence="1" key="1">
    <citation type="submission" date="2013-08" db="EMBL/GenBank/DDBJ databases">
        <authorList>
            <person name="Mendez C."/>
            <person name="Richter M."/>
            <person name="Ferrer M."/>
            <person name="Sanchez J."/>
        </authorList>
    </citation>
    <scope>NUCLEOTIDE SEQUENCE</scope>
</reference>
<name>T1C064_9ZZZZ</name>
<protein>
    <submittedName>
        <fullName evidence="1">Transposase IS891/IS1136/IS1341 family</fullName>
    </submittedName>
</protein>